<keyword evidence="2" id="KW-1185">Reference proteome</keyword>
<accession>A0A9P4I4M1</accession>
<name>A0A9P4I4M1_9PEZI</name>
<reference evidence="1" key="1">
    <citation type="journal article" date="2020" name="Stud. Mycol.">
        <title>101 Dothideomycetes genomes: a test case for predicting lifestyles and emergence of pathogens.</title>
        <authorList>
            <person name="Haridas S."/>
            <person name="Albert R."/>
            <person name="Binder M."/>
            <person name="Bloem J."/>
            <person name="Labutti K."/>
            <person name="Salamov A."/>
            <person name="Andreopoulos B."/>
            <person name="Baker S."/>
            <person name="Barry K."/>
            <person name="Bills G."/>
            <person name="Bluhm B."/>
            <person name="Cannon C."/>
            <person name="Castanera R."/>
            <person name="Culley D."/>
            <person name="Daum C."/>
            <person name="Ezra D."/>
            <person name="Gonzalez J."/>
            <person name="Henrissat B."/>
            <person name="Kuo A."/>
            <person name="Liang C."/>
            <person name="Lipzen A."/>
            <person name="Lutzoni F."/>
            <person name="Magnuson J."/>
            <person name="Mondo S."/>
            <person name="Nolan M."/>
            <person name="Ohm R."/>
            <person name="Pangilinan J."/>
            <person name="Park H.-J."/>
            <person name="Ramirez L."/>
            <person name="Alfaro M."/>
            <person name="Sun H."/>
            <person name="Tritt A."/>
            <person name="Yoshinaga Y."/>
            <person name="Zwiers L.-H."/>
            <person name="Turgeon B."/>
            <person name="Goodwin S."/>
            <person name="Spatafora J."/>
            <person name="Crous P."/>
            <person name="Grigoriev I."/>
        </authorList>
    </citation>
    <scope>NUCLEOTIDE SEQUENCE</scope>
    <source>
        <strain evidence="1">CBS 133067</strain>
    </source>
</reference>
<dbReference type="AlphaFoldDB" id="A0A9P4I4M1"/>
<dbReference type="Proteomes" id="UP000799772">
    <property type="component" value="Unassembled WGS sequence"/>
</dbReference>
<organism evidence="1 2">
    <name type="scientific">Rhizodiscina lignyota</name>
    <dbReference type="NCBI Taxonomy" id="1504668"/>
    <lineage>
        <taxon>Eukaryota</taxon>
        <taxon>Fungi</taxon>
        <taxon>Dikarya</taxon>
        <taxon>Ascomycota</taxon>
        <taxon>Pezizomycotina</taxon>
        <taxon>Dothideomycetes</taxon>
        <taxon>Pleosporomycetidae</taxon>
        <taxon>Aulographales</taxon>
        <taxon>Rhizodiscinaceae</taxon>
        <taxon>Rhizodiscina</taxon>
    </lineage>
</organism>
<proteinExistence type="predicted"/>
<evidence type="ECO:0000313" key="1">
    <source>
        <dbReference type="EMBL" id="KAF2092374.1"/>
    </source>
</evidence>
<evidence type="ECO:0000313" key="2">
    <source>
        <dbReference type="Proteomes" id="UP000799772"/>
    </source>
</evidence>
<dbReference type="OrthoDB" id="5369347at2759"/>
<dbReference type="EMBL" id="ML978147">
    <property type="protein sequence ID" value="KAF2092374.1"/>
    <property type="molecule type" value="Genomic_DNA"/>
</dbReference>
<gene>
    <name evidence="1" type="ORF">NA57DRAFT_50343</name>
</gene>
<comment type="caution">
    <text evidence="1">The sequence shown here is derived from an EMBL/GenBank/DDBJ whole genome shotgun (WGS) entry which is preliminary data.</text>
</comment>
<protein>
    <submittedName>
        <fullName evidence="1">Uncharacterized protein</fullName>
    </submittedName>
</protein>
<sequence>MYDGRPPATGTSGQQYFELNMLRDACSLTSVPPARSKLRQGGLVYSQFYASVKEVWDAAKQMPFANSDLEDLAIDPAVLQGARFVRHCANKFAAGFEIVLAQHYGRSIPRQRVWVGLGFCNTLPQYGYCWLEPRFKWASLAFRSDVTDYVLFGGSMLRGKYL</sequence>